<evidence type="ECO:0000313" key="1">
    <source>
        <dbReference type="EMBL" id="GBG66921.1"/>
    </source>
</evidence>
<accession>A0A388KA76</accession>
<name>A0A388KA76_CHABU</name>
<dbReference type="AlphaFoldDB" id="A0A388KA76"/>
<dbReference type="Gramene" id="GBG66921">
    <property type="protein sequence ID" value="GBG66921"/>
    <property type="gene ID" value="CBR_g72676"/>
</dbReference>
<protein>
    <submittedName>
        <fullName evidence="1">Uncharacterized protein</fullName>
    </submittedName>
</protein>
<gene>
    <name evidence="1" type="ORF">CBR_g72676</name>
</gene>
<comment type="caution">
    <text evidence="1">The sequence shown here is derived from an EMBL/GenBank/DDBJ whole genome shotgun (WGS) entry which is preliminary data.</text>
</comment>
<keyword evidence="2" id="KW-1185">Reference proteome</keyword>
<dbReference type="EMBL" id="BFEA01000080">
    <property type="protein sequence ID" value="GBG66921.1"/>
    <property type="molecule type" value="Genomic_DNA"/>
</dbReference>
<dbReference type="Proteomes" id="UP000265515">
    <property type="component" value="Unassembled WGS sequence"/>
</dbReference>
<reference evidence="1 2" key="1">
    <citation type="journal article" date="2018" name="Cell">
        <title>The Chara Genome: Secondary Complexity and Implications for Plant Terrestrialization.</title>
        <authorList>
            <person name="Nishiyama T."/>
            <person name="Sakayama H."/>
            <person name="Vries J.D."/>
            <person name="Buschmann H."/>
            <person name="Saint-Marcoux D."/>
            <person name="Ullrich K.K."/>
            <person name="Haas F.B."/>
            <person name="Vanderstraeten L."/>
            <person name="Becker D."/>
            <person name="Lang D."/>
            <person name="Vosolsobe S."/>
            <person name="Rombauts S."/>
            <person name="Wilhelmsson P.K.I."/>
            <person name="Janitza P."/>
            <person name="Kern R."/>
            <person name="Heyl A."/>
            <person name="Rumpler F."/>
            <person name="Villalobos L.I.A.C."/>
            <person name="Clay J.M."/>
            <person name="Skokan R."/>
            <person name="Toyoda A."/>
            <person name="Suzuki Y."/>
            <person name="Kagoshima H."/>
            <person name="Schijlen E."/>
            <person name="Tajeshwar N."/>
            <person name="Catarino B."/>
            <person name="Hetherington A.J."/>
            <person name="Saltykova A."/>
            <person name="Bonnot C."/>
            <person name="Breuninger H."/>
            <person name="Symeonidi A."/>
            <person name="Radhakrishnan G.V."/>
            <person name="Van Nieuwerburgh F."/>
            <person name="Deforce D."/>
            <person name="Chang C."/>
            <person name="Karol K.G."/>
            <person name="Hedrich R."/>
            <person name="Ulvskov P."/>
            <person name="Glockner G."/>
            <person name="Delwiche C.F."/>
            <person name="Petrasek J."/>
            <person name="Van de Peer Y."/>
            <person name="Friml J."/>
            <person name="Beilby M."/>
            <person name="Dolan L."/>
            <person name="Kohara Y."/>
            <person name="Sugano S."/>
            <person name="Fujiyama A."/>
            <person name="Delaux P.-M."/>
            <person name="Quint M."/>
            <person name="TheiBen G."/>
            <person name="Hagemann M."/>
            <person name="Harholt J."/>
            <person name="Dunand C."/>
            <person name="Zachgo S."/>
            <person name="Langdale J."/>
            <person name="Maumus F."/>
            <person name="Straeten D.V.D."/>
            <person name="Gould S.B."/>
            <person name="Rensing S.A."/>
        </authorList>
    </citation>
    <scope>NUCLEOTIDE SEQUENCE [LARGE SCALE GENOMIC DNA]</scope>
    <source>
        <strain evidence="1 2">S276</strain>
    </source>
</reference>
<organism evidence="1 2">
    <name type="scientific">Chara braunii</name>
    <name type="common">Braun's stonewort</name>
    <dbReference type="NCBI Taxonomy" id="69332"/>
    <lineage>
        <taxon>Eukaryota</taxon>
        <taxon>Viridiplantae</taxon>
        <taxon>Streptophyta</taxon>
        <taxon>Charophyceae</taxon>
        <taxon>Charales</taxon>
        <taxon>Characeae</taxon>
        <taxon>Chara</taxon>
    </lineage>
</organism>
<proteinExistence type="predicted"/>
<evidence type="ECO:0000313" key="2">
    <source>
        <dbReference type="Proteomes" id="UP000265515"/>
    </source>
</evidence>
<sequence>MDGRRMGERRWMDGFFARGWRGKSSIVWRKWRREGGLAACALASSLNVFKVRQSLIAWDRGISCSEV</sequence>